<keyword evidence="1" id="KW-1133">Transmembrane helix</keyword>
<comment type="caution">
    <text evidence="2">The sequence shown here is derived from an EMBL/GenBank/DDBJ whole genome shotgun (WGS) entry which is preliminary data.</text>
</comment>
<evidence type="ECO:0000256" key="1">
    <source>
        <dbReference type="SAM" id="Phobius"/>
    </source>
</evidence>
<evidence type="ECO:0000313" key="2">
    <source>
        <dbReference type="EMBL" id="MFC7361672.1"/>
    </source>
</evidence>
<evidence type="ECO:0000313" key="3">
    <source>
        <dbReference type="Proteomes" id="UP001596524"/>
    </source>
</evidence>
<reference evidence="3" key="1">
    <citation type="journal article" date="2019" name="Int. J. Syst. Evol. Microbiol.">
        <title>The Global Catalogue of Microorganisms (GCM) 10K type strain sequencing project: providing services to taxonomists for standard genome sequencing and annotation.</title>
        <authorList>
            <consortium name="The Broad Institute Genomics Platform"/>
            <consortium name="The Broad Institute Genome Sequencing Center for Infectious Disease"/>
            <person name="Wu L."/>
            <person name="Ma J."/>
        </authorList>
    </citation>
    <scope>NUCLEOTIDE SEQUENCE [LARGE SCALE GENOMIC DNA]</scope>
    <source>
        <strain evidence="3">FCH27</strain>
    </source>
</reference>
<keyword evidence="1" id="KW-0472">Membrane</keyword>
<proteinExistence type="predicted"/>
<protein>
    <submittedName>
        <fullName evidence="2">Flp family type IVb pilin</fullName>
    </submittedName>
</protein>
<sequence>MLEKFFALMIAGPKRDEKGATATEYGLLVGLIALIIVVGVGLFGDALNDFFDSLSDTVANWD</sequence>
<dbReference type="EMBL" id="JBHTCH010000017">
    <property type="protein sequence ID" value="MFC7361672.1"/>
    <property type="molecule type" value="Genomic_DNA"/>
</dbReference>
<dbReference type="RefSeq" id="WP_255891257.1">
    <property type="nucleotide sequence ID" value="NZ_JAFMZM010000004.1"/>
</dbReference>
<dbReference type="Proteomes" id="UP001596524">
    <property type="component" value="Unassembled WGS sequence"/>
</dbReference>
<gene>
    <name evidence="2" type="ORF">ACFQO6_15460</name>
</gene>
<name>A0ABW2N2Y4_9ACTN</name>
<accession>A0ABW2N2Y4</accession>
<dbReference type="InterPro" id="IPR007047">
    <property type="entry name" value="Flp_Fap"/>
</dbReference>
<keyword evidence="1" id="KW-0812">Transmembrane</keyword>
<feature type="transmembrane region" description="Helical" evidence="1">
    <location>
        <begin position="25"/>
        <end position="44"/>
    </location>
</feature>
<keyword evidence="3" id="KW-1185">Reference proteome</keyword>
<organism evidence="2 3">
    <name type="scientific">Nocardioides astragali</name>
    <dbReference type="NCBI Taxonomy" id="1776736"/>
    <lineage>
        <taxon>Bacteria</taxon>
        <taxon>Bacillati</taxon>
        <taxon>Actinomycetota</taxon>
        <taxon>Actinomycetes</taxon>
        <taxon>Propionibacteriales</taxon>
        <taxon>Nocardioidaceae</taxon>
        <taxon>Nocardioides</taxon>
    </lineage>
</organism>
<dbReference type="Pfam" id="PF04964">
    <property type="entry name" value="Flp_Fap"/>
    <property type="match status" value="1"/>
</dbReference>